<accession>A0A1T4YDC9</accession>
<sequence>MKNPYSELLQVMREQGAKYNPPTIEIGQIISATPLKIKINDLQLDKSDIYINDSIKSSLIAGDLVAVLPMTDRQKFIVLCKVVSL</sequence>
<dbReference type="InterPro" id="IPR022555">
    <property type="entry name" value="DUF2577"/>
</dbReference>
<evidence type="ECO:0000313" key="1">
    <source>
        <dbReference type="EMBL" id="SKA99321.1"/>
    </source>
</evidence>
<dbReference type="EMBL" id="FUYH01000035">
    <property type="protein sequence ID" value="SKA99321.1"/>
    <property type="molecule type" value="Genomic_DNA"/>
</dbReference>
<evidence type="ECO:0000313" key="2">
    <source>
        <dbReference type="Proteomes" id="UP000190105"/>
    </source>
</evidence>
<dbReference type="Proteomes" id="UP000190105">
    <property type="component" value="Unassembled WGS sequence"/>
</dbReference>
<dbReference type="OrthoDB" id="1908948at2"/>
<gene>
    <name evidence="1" type="ORF">SAMN05443428_1359</name>
</gene>
<protein>
    <submittedName>
        <fullName evidence="1">Uncharacterized protein</fullName>
    </submittedName>
</protein>
<dbReference type="RefSeq" id="WP_078697690.1">
    <property type="nucleotide sequence ID" value="NZ_FUYH01000035.1"/>
</dbReference>
<dbReference type="STRING" id="1147123.SAMN05443428_1359"/>
<reference evidence="2" key="1">
    <citation type="submission" date="2017-02" db="EMBL/GenBank/DDBJ databases">
        <authorList>
            <person name="Varghese N."/>
            <person name="Submissions S."/>
        </authorList>
    </citation>
    <scope>NUCLEOTIDE SEQUENCE [LARGE SCALE GENOMIC DNA]</scope>
    <source>
        <strain evidence="2">USBA 833</strain>
    </source>
</reference>
<dbReference type="AlphaFoldDB" id="A0A1T4YDC9"/>
<dbReference type="Pfam" id="PF10844">
    <property type="entry name" value="DUF2577"/>
    <property type="match status" value="1"/>
</dbReference>
<name>A0A1T4YDC9_9CLOT</name>
<organism evidence="1 2">
    <name type="scientific">Caloramator quimbayensis</name>
    <dbReference type="NCBI Taxonomy" id="1147123"/>
    <lineage>
        <taxon>Bacteria</taxon>
        <taxon>Bacillati</taxon>
        <taxon>Bacillota</taxon>
        <taxon>Clostridia</taxon>
        <taxon>Eubacteriales</taxon>
        <taxon>Clostridiaceae</taxon>
        <taxon>Caloramator</taxon>
    </lineage>
</organism>
<proteinExistence type="predicted"/>
<keyword evidence="2" id="KW-1185">Reference proteome</keyword>